<reference evidence="2" key="1">
    <citation type="submission" date="2021-04" db="EMBL/GenBank/DDBJ databases">
        <authorList>
            <person name="Tunstrom K."/>
        </authorList>
    </citation>
    <scope>NUCLEOTIDE SEQUENCE</scope>
</reference>
<keyword evidence="3" id="KW-1185">Reference proteome</keyword>
<name>A0A8S3WD06_PARAO</name>
<dbReference type="EMBL" id="CAJQZP010000287">
    <property type="protein sequence ID" value="CAG4952840.1"/>
    <property type="molecule type" value="Genomic_DNA"/>
</dbReference>
<comment type="caution">
    <text evidence="2">The sequence shown here is derived from an EMBL/GenBank/DDBJ whole genome shotgun (WGS) entry which is preliminary data.</text>
</comment>
<evidence type="ECO:0000313" key="2">
    <source>
        <dbReference type="EMBL" id="CAG4952840.1"/>
    </source>
</evidence>
<sequence length="147" mass="17408">MEPITPMLTNIFNGILDLSQIPEDWANSTIIFLYKIGDQLNINNYRPISLLQTSYKVFTSILLNRLKPKLDYMQPREHAAFRFKFSTIDYIFVLTQIMETYEEYNKTLYIAFIDYSKASDSIYHDLLWLASKSHGIHNQYIRIPKEI</sequence>
<accession>A0A8S3WD06</accession>
<gene>
    <name evidence="2" type="ORF">PAPOLLO_LOCUS4727</name>
</gene>
<evidence type="ECO:0000259" key="1">
    <source>
        <dbReference type="Pfam" id="PF00078"/>
    </source>
</evidence>
<protein>
    <submittedName>
        <fullName evidence="2">(apollo) hypothetical protein</fullName>
    </submittedName>
</protein>
<feature type="domain" description="Reverse transcriptase" evidence="1">
    <location>
        <begin position="43"/>
        <end position="139"/>
    </location>
</feature>
<dbReference type="PANTHER" id="PTHR19446">
    <property type="entry name" value="REVERSE TRANSCRIPTASES"/>
    <property type="match status" value="1"/>
</dbReference>
<dbReference type="Proteomes" id="UP000691718">
    <property type="component" value="Unassembled WGS sequence"/>
</dbReference>
<dbReference type="InterPro" id="IPR000477">
    <property type="entry name" value="RT_dom"/>
</dbReference>
<organism evidence="2 3">
    <name type="scientific">Parnassius apollo</name>
    <name type="common">Apollo butterfly</name>
    <name type="synonym">Papilio apollo</name>
    <dbReference type="NCBI Taxonomy" id="110799"/>
    <lineage>
        <taxon>Eukaryota</taxon>
        <taxon>Metazoa</taxon>
        <taxon>Ecdysozoa</taxon>
        <taxon>Arthropoda</taxon>
        <taxon>Hexapoda</taxon>
        <taxon>Insecta</taxon>
        <taxon>Pterygota</taxon>
        <taxon>Neoptera</taxon>
        <taxon>Endopterygota</taxon>
        <taxon>Lepidoptera</taxon>
        <taxon>Glossata</taxon>
        <taxon>Ditrysia</taxon>
        <taxon>Papilionoidea</taxon>
        <taxon>Papilionidae</taxon>
        <taxon>Parnassiinae</taxon>
        <taxon>Parnassini</taxon>
        <taxon>Parnassius</taxon>
        <taxon>Parnassius</taxon>
    </lineage>
</organism>
<dbReference type="Pfam" id="PF00078">
    <property type="entry name" value="RVT_1"/>
    <property type="match status" value="1"/>
</dbReference>
<dbReference type="OrthoDB" id="407509at2759"/>
<dbReference type="AlphaFoldDB" id="A0A8S3WD06"/>
<proteinExistence type="predicted"/>
<evidence type="ECO:0000313" key="3">
    <source>
        <dbReference type="Proteomes" id="UP000691718"/>
    </source>
</evidence>